<protein>
    <submittedName>
        <fullName evidence="2">Uncharacterized protein</fullName>
    </submittedName>
</protein>
<dbReference type="EMBL" id="PYUC01000001">
    <property type="protein sequence ID" value="PTB22691.1"/>
    <property type="molecule type" value="Genomic_DNA"/>
</dbReference>
<evidence type="ECO:0000256" key="1">
    <source>
        <dbReference type="SAM" id="Phobius"/>
    </source>
</evidence>
<sequence>MVFLAANTLSIELMRSHSTWRVLLLPLSLVRFIAMIALPVHVMHDFMQGERGAGRISIFGKEFWRYCLVALSLGIPCVLFALLVIGGSSFALRANGFHRFQMVAFLLAIACVVFLLAFFVCARFSLLFCHVASGGKIRWRAAWHDTRGHCWRIVTSQFLTGLPVPLAIVVAFFMARFWVVTLAPESLPYVFSLGQSLMLVIALIVGAACSCWLYRRFAATLLNEA</sequence>
<feature type="transmembrane region" description="Helical" evidence="1">
    <location>
        <begin position="63"/>
        <end position="85"/>
    </location>
</feature>
<keyword evidence="1" id="KW-0812">Transmembrane</keyword>
<feature type="transmembrane region" description="Helical" evidence="1">
    <location>
        <begin position="105"/>
        <end position="129"/>
    </location>
</feature>
<keyword evidence="1" id="KW-0472">Membrane</keyword>
<organism evidence="2 3">
    <name type="scientific">Trinickia symbiotica</name>
    <dbReference type="NCBI Taxonomy" id="863227"/>
    <lineage>
        <taxon>Bacteria</taxon>
        <taxon>Pseudomonadati</taxon>
        <taxon>Pseudomonadota</taxon>
        <taxon>Betaproteobacteria</taxon>
        <taxon>Burkholderiales</taxon>
        <taxon>Burkholderiaceae</taxon>
        <taxon>Trinickia</taxon>
    </lineage>
</organism>
<feature type="transmembrane region" description="Helical" evidence="1">
    <location>
        <begin position="20"/>
        <end position="42"/>
    </location>
</feature>
<accession>A0A2T3Y1R3</accession>
<reference evidence="2 3" key="1">
    <citation type="submission" date="2018-03" db="EMBL/GenBank/DDBJ databases">
        <title>Whole genome analyses suggest that Burkholderia sensu lato contains two further novel genera in the rhizoxinica-symbiotica group Mycetohabitans gen. nov., and Trinickia gen. nov.: implications for the evolution of diazotrophy and nodulation in the Burkholderiaceae.</title>
        <authorList>
            <person name="Estrada De Los Santos P."/>
            <person name="Palmer M."/>
            <person name="Chavez-Ramirez B."/>
            <person name="Steenkamp E.T."/>
            <person name="Hirsch A.M."/>
            <person name="Manyaka P."/>
            <person name="Maluk M."/>
            <person name="Lafos M."/>
            <person name="Crook M."/>
            <person name="Gross E."/>
            <person name="Simon M.F."/>
            <person name="Bueno Dos Reis Junior F."/>
            <person name="Poole P.S."/>
            <person name="Venter S.N."/>
            <person name="James E.K."/>
        </authorList>
    </citation>
    <scope>NUCLEOTIDE SEQUENCE [LARGE SCALE GENOMIC DNA]</scope>
    <source>
        <strain evidence="2 3">JPY-366</strain>
    </source>
</reference>
<proteinExistence type="predicted"/>
<evidence type="ECO:0000313" key="2">
    <source>
        <dbReference type="EMBL" id="PTB22691.1"/>
    </source>
</evidence>
<keyword evidence="1" id="KW-1133">Transmembrane helix</keyword>
<feature type="transmembrane region" description="Helical" evidence="1">
    <location>
        <begin position="195"/>
        <end position="214"/>
    </location>
</feature>
<gene>
    <name evidence="2" type="ORF">C9I57_02730</name>
</gene>
<dbReference type="AlphaFoldDB" id="A0A2T3Y1R3"/>
<feature type="transmembrane region" description="Helical" evidence="1">
    <location>
        <begin position="150"/>
        <end position="175"/>
    </location>
</feature>
<evidence type="ECO:0000313" key="3">
    <source>
        <dbReference type="Proteomes" id="UP000240638"/>
    </source>
</evidence>
<comment type="caution">
    <text evidence="2">The sequence shown here is derived from an EMBL/GenBank/DDBJ whole genome shotgun (WGS) entry which is preliminary data.</text>
</comment>
<dbReference type="Proteomes" id="UP000240638">
    <property type="component" value="Unassembled WGS sequence"/>
</dbReference>
<name>A0A2T3Y1R3_9BURK</name>